<proteinExistence type="predicted"/>
<reference evidence="1" key="1">
    <citation type="submission" date="2023-04" db="EMBL/GenBank/DDBJ databases">
        <title>Draft Genome sequencing of Naganishia species isolated from polar environments using Oxford Nanopore Technology.</title>
        <authorList>
            <person name="Leo P."/>
            <person name="Venkateswaran K."/>
        </authorList>
    </citation>
    <scope>NUCLEOTIDE SEQUENCE</scope>
    <source>
        <strain evidence="1">DBVPG 5303</strain>
    </source>
</reference>
<evidence type="ECO:0000313" key="2">
    <source>
        <dbReference type="Proteomes" id="UP001234202"/>
    </source>
</evidence>
<organism evidence="1 2">
    <name type="scientific">Naganishia onofrii</name>
    <dbReference type="NCBI Taxonomy" id="1851511"/>
    <lineage>
        <taxon>Eukaryota</taxon>
        <taxon>Fungi</taxon>
        <taxon>Dikarya</taxon>
        <taxon>Basidiomycota</taxon>
        <taxon>Agaricomycotina</taxon>
        <taxon>Tremellomycetes</taxon>
        <taxon>Filobasidiales</taxon>
        <taxon>Filobasidiaceae</taxon>
        <taxon>Naganishia</taxon>
    </lineage>
</organism>
<keyword evidence="2" id="KW-1185">Reference proteome</keyword>
<dbReference type="Proteomes" id="UP001234202">
    <property type="component" value="Unassembled WGS sequence"/>
</dbReference>
<dbReference type="EMBL" id="JASBWV010000012">
    <property type="protein sequence ID" value="KAJ9123582.1"/>
    <property type="molecule type" value="Genomic_DNA"/>
</dbReference>
<protein>
    <submittedName>
        <fullName evidence="1">Uncharacterized protein</fullName>
    </submittedName>
</protein>
<accession>A0ACC2XJX1</accession>
<comment type="caution">
    <text evidence="1">The sequence shown here is derived from an EMBL/GenBank/DDBJ whole genome shotgun (WGS) entry which is preliminary data.</text>
</comment>
<sequence>MAEQATTSEAAVVEPGSSKEKSLPLDGLDGVNTIPQESKLETEVELLEHQIVGAWILPKNLWILLRHRAFPSVWRILTHGSTVDIHALQSGEAGTKDGERMRKIYERAKQYPNETEHLFSFMQVMTACTASFAHGANDLSNAIGPFSVIYYTWKNGIPAGEESDVEVWMLVYGAATLVLGLATYGYNIMAVLGNRITLHSPSRGFCMELGASITVILASQYGIPVSTSMCITGATIGVSLCSGDIKSTNWRAIGWIYCGWILTIIVTATASACLLAIVINAPRLN</sequence>
<evidence type="ECO:0000313" key="1">
    <source>
        <dbReference type="EMBL" id="KAJ9123582.1"/>
    </source>
</evidence>
<name>A0ACC2XJX1_9TREE</name>
<gene>
    <name evidence="1" type="ORF">QFC24_003798</name>
</gene>